<dbReference type="Gene3D" id="3.90.1570.10">
    <property type="entry name" value="tt1808, chain A"/>
    <property type="match status" value="1"/>
</dbReference>
<keyword evidence="2" id="KW-0540">Nuclease</keyword>
<dbReference type="OrthoDB" id="119052at2"/>
<dbReference type="EMBL" id="SDMK01000001">
    <property type="protein sequence ID" value="RXS96878.1"/>
    <property type="molecule type" value="Genomic_DNA"/>
</dbReference>
<name>A0A4Q1SH46_9BACT</name>
<dbReference type="PANTHER" id="PTHR34107">
    <property type="entry name" value="SLL0198 PROTEIN-RELATED"/>
    <property type="match status" value="1"/>
</dbReference>
<dbReference type="RefSeq" id="WP_129206660.1">
    <property type="nucleotide sequence ID" value="NZ_BMGU01000001.1"/>
</dbReference>
<dbReference type="Proteomes" id="UP000290253">
    <property type="component" value="Unassembled WGS sequence"/>
</dbReference>
<evidence type="ECO:0000259" key="1">
    <source>
        <dbReference type="Pfam" id="PF05685"/>
    </source>
</evidence>
<accession>A0A4Q1SH46</accession>
<proteinExistence type="predicted"/>
<evidence type="ECO:0000313" key="3">
    <source>
        <dbReference type="Proteomes" id="UP000290253"/>
    </source>
</evidence>
<dbReference type="InterPro" id="IPR011335">
    <property type="entry name" value="Restrct_endonuc-II-like"/>
</dbReference>
<organism evidence="2 3">
    <name type="scientific">Silvibacterium dinghuense</name>
    <dbReference type="NCBI Taxonomy" id="1560006"/>
    <lineage>
        <taxon>Bacteria</taxon>
        <taxon>Pseudomonadati</taxon>
        <taxon>Acidobacteriota</taxon>
        <taxon>Terriglobia</taxon>
        <taxon>Terriglobales</taxon>
        <taxon>Acidobacteriaceae</taxon>
        <taxon>Silvibacterium</taxon>
    </lineage>
</organism>
<keyword evidence="3" id="KW-1185">Reference proteome</keyword>
<protein>
    <submittedName>
        <fullName evidence="2">Uma2 family endonuclease</fullName>
    </submittedName>
</protein>
<dbReference type="InterPro" id="IPR012296">
    <property type="entry name" value="Nuclease_put_TT1808"/>
</dbReference>
<dbReference type="InterPro" id="IPR008538">
    <property type="entry name" value="Uma2"/>
</dbReference>
<dbReference type="AlphaFoldDB" id="A0A4Q1SH46"/>
<dbReference type="CDD" id="cd06260">
    <property type="entry name" value="DUF820-like"/>
    <property type="match status" value="1"/>
</dbReference>
<dbReference type="Pfam" id="PF05685">
    <property type="entry name" value="Uma2"/>
    <property type="match status" value="1"/>
</dbReference>
<dbReference type="SUPFAM" id="SSF52980">
    <property type="entry name" value="Restriction endonuclease-like"/>
    <property type="match status" value="1"/>
</dbReference>
<comment type="caution">
    <text evidence="2">The sequence shown here is derived from an EMBL/GenBank/DDBJ whole genome shotgun (WGS) entry which is preliminary data.</text>
</comment>
<reference evidence="2 3" key="1">
    <citation type="journal article" date="2016" name="Int. J. Syst. Evol. Microbiol.">
        <title>Acidipila dinghuensis sp. nov., an acidobacterium isolated from forest soil.</title>
        <authorList>
            <person name="Jiang Y.W."/>
            <person name="Wang J."/>
            <person name="Chen M.H."/>
            <person name="Lv Y.Y."/>
            <person name="Qiu L.H."/>
        </authorList>
    </citation>
    <scope>NUCLEOTIDE SEQUENCE [LARGE SCALE GENOMIC DNA]</scope>
    <source>
        <strain evidence="2 3">DHOF10</strain>
    </source>
</reference>
<keyword evidence="2" id="KW-0378">Hydrolase</keyword>
<dbReference type="PANTHER" id="PTHR34107:SF4">
    <property type="entry name" value="SLL1222 PROTEIN"/>
    <property type="match status" value="1"/>
</dbReference>
<keyword evidence="2" id="KW-0255">Endonuclease</keyword>
<sequence>MSTAISPLEHYLHETWSPDREFVDGEIVERNLGEKDHSAWQVALIALLRAFRLSAHIRVYAELRLQVSATRYRIPDVMLTSRSAPDEQIITHPPLLCVEILSPEDRFHRMEEKVGEYLAMGVRAVWIIDPKTQTGYQCLGPTMQDWQASPVLTIPGTSVSITVAEVAADLD</sequence>
<dbReference type="GO" id="GO:0004519">
    <property type="term" value="F:endonuclease activity"/>
    <property type="evidence" value="ECO:0007669"/>
    <property type="project" value="UniProtKB-KW"/>
</dbReference>
<feature type="domain" description="Putative restriction endonuclease" evidence="1">
    <location>
        <begin position="18"/>
        <end position="151"/>
    </location>
</feature>
<evidence type="ECO:0000313" key="2">
    <source>
        <dbReference type="EMBL" id="RXS96878.1"/>
    </source>
</evidence>
<gene>
    <name evidence="2" type="ORF">ESZ00_02765</name>
</gene>